<keyword evidence="6" id="KW-0175">Coiled coil</keyword>
<dbReference type="Pfam" id="PF12791">
    <property type="entry name" value="RsgI_N"/>
    <property type="match status" value="1"/>
</dbReference>
<feature type="coiled-coil region" evidence="6">
    <location>
        <begin position="163"/>
        <end position="190"/>
    </location>
</feature>
<evidence type="ECO:0000256" key="3">
    <source>
        <dbReference type="ARBA" id="ARBA00022692"/>
    </source>
</evidence>
<name>A0A0M2SP59_9BACI</name>
<dbReference type="InterPro" id="IPR024449">
    <property type="entry name" value="Anti-sigma_RsgI_N"/>
</dbReference>
<feature type="compositionally biased region" description="Polar residues" evidence="7">
    <location>
        <begin position="372"/>
        <end position="382"/>
    </location>
</feature>
<evidence type="ECO:0000256" key="7">
    <source>
        <dbReference type="SAM" id="MobiDB-lite"/>
    </source>
</evidence>
<feature type="compositionally biased region" description="Low complexity" evidence="7">
    <location>
        <begin position="357"/>
        <end position="370"/>
    </location>
</feature>
<feature type="transmembrane region" description="Helical" evidence="8">
    <location>
        <begin position="63"/>
        <end position="81"/>
    </location>
</feature>
<feature type="compositionally biased region" description="Polar residues" evidence="7">
    <location>
        <begin position="329"/>
        <end position="340"/>
    </location>
</feature>
<feature type="domain" description="RsgI N-terminal anti-sigma" evidence="9">
    <location>
        <begin position="2"/>
        <end position="50"/>
    </location>
</feature>
<protein>
    <recommendedName>
        <fullName evidence="9">RsgI N-terminal anti-sigma domain-containing protein</fullName>
    </recommendedName>
</protein>
<dbReference type="InterPro" id="IPR055431">
    <property type="entry name" value="RsgI_M"/>
</dbReference>
<keyword evidence="2" id="KW-1003">Cell membrane</keyword>
<comment type="subcellular location">
    <subcellularLocation>
        <location evidence="1">Cell membrane</location>
        <topology evidence="1">Single-pass membrane protein</topology>
    </subcellularLocation>
</comment>
<keyword evidence="3 8" id="KW-0812">Transmembrane</keyword>
<dbReference type="Proteomes" id="UP000034166">
    <property type="component" value="Unassembled WGS sequence"/>
</dbReference>
<evidence type="ECO:0000256" key="1">
    <source>
        <dbReference type="ARBA" id="ARBA00004162"/>
    </source>
</evidence>
<dbReference type="GO" id="GO:0005886">
    <property type="term" value="C:plasma membrane"/>
    <property type="evidence" value="ECO:0007669"/>
    <property type="project" value="UniProtKB-SubCell"/>
</dbReference>
<keyword evidence="4 8" id="KW-1133">Transmembrane helix</keyword>
<evidence type="ECO:0000256" key="5">
    <source>
        <dbReference type="ARBA" id="ARBA00023136"/>
    </source>
</evidence>
<evidence type="ECO:0000313" key="10">
    <source>
        <dbReference type="EMBL" id="KKK34405.1"/>
    </source>
</evidence>
<evidence type="ECO:0000256" key="6">
    <source>
        <dbReference type="SAM" id="Coils"/>
    </source>
</evidence>
<dbReference type="OrthoDB" id="9800626at2"/>
<feature type="compositionally biased region" description="Low complexity" evidence="7">
    <location>
        <begin position="275"/>
        <end position="290"/>
    </location>
</feature>
<evidence type="ECO:0000256" key="8">
    <source>
        <dbReference type="SAM" id="Phobius"/>
    </source>
</evidence>
<dbReference type="RefSeq" id="WP_046525964.1">
    <property type="nucleotide sequence ID" value="NZ_LAYY01000097.1"/>
</dbReference>
<feature type="region of interest" description="Disordered" evidence="7">
    <location>
        <begin position="224"/>
        <end position="382"/>
    </location>
</feature>
<dbReference type="PATRIC" id="fig|1408103.3.peg.4940"/>
<organism evidence="10 11">
    <name type="scientific">Mesobacillus campisalis</name>
    <dbReference type="NCBI Taxonomy" id="1408103"/>
    <lineage>
        <taxon>Bacteria</taxon>
        <taxon>Bacillati</taxon>
        <taxon>Bacillota</taxon>
        <taxon>Bacilli</taxon>
        <taxon>Bacillales</taxon>
        <taxon>Bacillaceae</taxon>
        <taxon>Mesobacillus</taxon>
    </lineage>
</organism>
<evidence type="ECO:0000256" key="4">
    <source>
        <dbReference type="ARBA" id="ARBA00022989"/>
    </source>
</evidence>
<evidence type="ECO:0000259" key="9">
    <source>
        <dbReference type="PROSITE" id="PS51849"/>
    </source>
</evidence>
<reference evidence="10 11" key="1">
    <citation type="submission" date="2015-04" db="EMBL/GenBank/DDBJ databases">
        <title>Taxonomic description and genome sequence of Bacillus campisalis sp. nov., a novel member of the genus Bacillus isolated from solar saltern.</title>
        <authorList>
            <person name="Mathan Kumar R."/>
            <person name="Kaur G."/>
            <person name="Kumar A."/>
            <person name="Singh N.K."/>
            <person name="Kaur N."/>
            <person name="Kumar N."/>
            <person name="Mayilraj S."/>
        </authorList>
    </citation>
    <scope>NUCLEOTIDE SEQUENCE [LARGE SCALE GENOMIC DNA]</scope>
    <source>
        <strain evidence="10 11">SA2-6</strain>
    </source>
</reference>
<keyword evidence="5 8" id="KW-0472">Membrane</keyword>
<evidence type="ECO:0000256" key="2">
    <source>
        <dbReference type="ARBA" id="ARBA00022475"/>
    </source>
</evidence>
<feature type="compositionally biased region" description="Basic and acidic residues" evidence="7">
    <location>
        <begin position="307"/>
        <end position="328"/>
    </location>
</feature>
<evidence type="ECO:0000313" key="11">
    <source>
        <dbReference type="Proteomes" id="UP000034166"/>
    </source>
</evidence>
<proteinExistence type="predicted"/>
<dbReference type="PROSITE" id="PS51849">
    <property type="entry name" value="RSGI_N"/>
    <property type="match status" value="1"/>
</dbReference>
<accession>A0A0M2SP59</accession>
<dbReference type="AlphaFoldDB" id="A0A0M2SP59"/>
<comment type="caution">
    <text evidence="10">The sequence shown here is derived from an EMBL/GenBank/DDBJ whole genome shotgun (WGS) entry which is preliminary data.</text>
</comment>
<dbReference type="EMBL" id="LAYY01000097">
    <property type="protein sequence ID" value="KKK34405.1"/>
    <property type="molecule type" value="Genomic_DNA"/>
</dbReference>
<dbReference type="Pfam" id="PF23750">
    <property type="entry name" value="RsgI_M"/>
    <property type="match status" value="1"/>
</dbReference>
<sequence length="382" mass="42138">MRKGVILDVDHDFVTLLTPEGEFMRTRKREQDYHIGEEISFFPVETDRPTVWQSFLRLSKVRAAMIAAVLLFCTTAILPVYQSNQVYAYMSIDVNPSIELGLNQMLKVVSLIAYNEEGDRVLSKLEDWKKEDAAIVAEKILDEIEVQGYLQKEKNVLIATANSQGQVETAEQLEETIEEIKEAGKTENLEVMVLSGTAAEREAAKKQGLSMGLYKQKFLPEQKKPAVNPPAEKKASPPAADPVQNQPSQPSEAPGMKQDNQGETAPNGKNKPQDNGYGNNNNQNKGQTGTKRAEEDPKGIKNQQRPDQAEKNNSEQEKVANNKSRDNGNGHSKQNNSENGFQKGKADINSRGNEQAQKQGGVQSGQKKGSNPGDSGSKNGRD</sequence>
<keyword evidence="11" id="KW-1185">Reference proteome</keyword>
<gene>
    <name evidence="10" type="ORF">WQ57_22915</name>
</gene>